<dbReference type="Gene3D" id="1.10.540.10">
    <property type="entry name" value="Acyl-CoA dehydrogenase/oxidase, N-terminal domain"/>
    <property type="match status" value="1"/>
</dbReference>
<reference evidence="8 9" key="1">
    <citation type="submission" date="2024-09" db="EMBL/GenBank/DDBJ databases">
        <authorList>
            <person name="Sun Q."/>
            <person name="Mori K."/>
        </authorList>
    </citation>
    <scope>NUCLEOTIDE SEQUENCE [LARGE SCALE GENOMIC DNA]</scope>
    <source>
        <strain evidence="8 9">JCM 9626</strain>
    </source>
</reference>
<evidence type="ECO:0000313" key="9">
    <source>
        <dbReference type="Proteomes" id="UP001589750"/>
    </source>
</evidence>
<feature type="non-terminal residue" evidence="8">
    <location>
        <position position="309"/>
    </location>
</feature>
<evidence type="ECO:0000256" key="3">
    <source>
        <dbReference type="ARBA" id="ARBA00022630"/>
    </source>
</evidence>
<accession>A0ABV5K5E2</accession>
<evidence type="ECO:0000259" key="6">
    <source>
        <dbReference type="Pfam" id="PF00441"/>
    </source>
</evidence>
<comment type="cofactor">
    <cofactor evidence="1">
        <name>FAD</name>
        <dbReference type="ChEBI" id="CHEBI:57692"/>
    </cofactor>
</comment>
<comment type="caution">
    <text evidence="8">The sequence shown here is derived from an EMBL/GenBank/DDBJ whole genome shotgun (WGS) entry which is preliminary data.</text>
</comment>
<dbReference type="SUPFAM" id="SSF56645">
    <property type="entry name" value="Acyl-CoA dehydrogenase NM domain-like"/>
    <property type="match status" value="1"/>
</dbReference>
<evidence type="ECO:0000313" key="8">
    <source>
        <dbReference type="EMBL" id="MFB9311969.1"/>
    </source>
</evidence>
<dbReference type="SUPFAM" id="SSF47203">
    <property type="entry name" value="Acyl-CoA dehydrogenase C-terminal domain-like"/>
    <property type="match status" value="1"/>
</dbReference>
<dbReference type="Proteomes" id="UP001589750">
    <property type="component" value="Unassembled WGS sequence"/>
</dbReference>
<evidence type="ECO:0000259" key="7">
    <source>
        <dbReference type="Pfam" id="PF02771"/>
    </source>
</evidence>
<dbReference type="RefSeq" id="WP_379140477.1">
    <property type="nucleotide sequence ID" value="NZ_JBHMDG010000002.1"/>
</dbReference>
<comment type="similarity">
    <text evidence="2">Belongs to the acyl-CoA dehydrogenase family.</text>
</comment>
<dbReference type="InterPro" id="IPR037069">
    <property type="entry name" value="AcylCoA_DH/ox_N_sf"/>
</dbReference>
<keyword evidence="3" id="KW-0285">Flavoprotein</keyword>
<dbReference type="InterPro" id="IPR009075">
    <property type="entry name" value="AcylCo_DH/oxidase_C"/>
</dbReference>
<evidence type="ECO:0000256" key="4">
    <source>
        <dbReference type="ARBA" id="ARBA00022827"/>
    </source>
</evidence>
<evidence type="ECO:0000256" key="2">
    <source>
        <dbReference type="ARBA" id="ARBA00009347"/>
    </source>
</evidence>
<dbReference type="PANTHER" id="PTHR43884:SF20">
    <property type="entry name" value="ACYL-COA DEHYDROGENASE FADE28"/>
    <property type="match status" value="1"/>
</dbReference>
<dbReference type="InterPro" id="IPR009100">
    <property type="entry name" value="AcylCoA_DH/oxidase_NM_dom_sf"/>
</dbReference>
<feature type="domain" description="Acyl-CoA dehydrogenase/oxidase N-terminal" evidence="7">
    <location>
        <begin position="6"/>
        <end position="92"/>
    </location>
</feature>
<dbReference type="Pfam" id="PF02771">
    <property type="entry name" value="Acyl-CoA_dh_N"/>
    <property type="match status" value="1"/>
</dbReference>
<dbReference type="Gene3D" id="1.20.140.10">
    <property type="entry name" value="Butyryl-CoA Dehydrogenase, subunit A, domain 3"/>
    <property type="match status" value="1"/>
</dbReference>
<dbReference type="InterPro" id="IPR036250">
    <property type="entry name" value="AcylCo_DH-like_C"/>
</dbReference>
<name>A0ABV5K5E2_9ACTN</name>
<dbReference type="InterPro" id="IPR013786">
    <property type="entry name" value="AcylCoA_DH/ox_N"/>
</dbReference>
<keyword evidence="4" id="KW-0274">FAD</keyword>
<evidence type="ECO:0000256" key="5">
    <source>
        <dbReference type="ARBA" id="ARBA00023002"/>
    </source>
</evidence>
<dbReference type="EMBL" id="JBHMDG010000002">
    <property type="protein sequence ID" value="MFB9311969.1"/>
    <property type="molecule type" value="Genomic_DNA"/>
</dbReference>
<dbReference type="PANTHER" id="PTHR43884">
    <property type="entry name" value="ACYL-COA DEHYDROGENASE"/>
    <property type="match status" value="1"/>
</dbReference>
<feature type="domain" description="Acyl-CoA dehydrogenase/oxidase C-terminal" evidence="6">
    <location>
        <begin position="188"/>
        <end position="307"/>
    </location>
</feature>
<gene>
    <name evidence="8" type="ORF">ACFFRI_02840</name>
</gene>
<sequence>MSIGISEEHVELASSLRAWAASLGGIEAARLAEADAEATFEDAWKAAVEMGVTTIGLPESAGGGGGGTPLDVAVALEACAHELVPGPLLTSAVTAAVLGRGGRVALALDAGLRTVLDLPGATHVLLPDADGAWWVVEADAVTGTTSVGLDLTRRFSSATLDGTDLAGALRVEGLTTDVVRRNLTTYAAAEASGVARWCLATAVDHAKVREQFGKPIGGFQAIKHLCVEMLETAEAVTAAAWDVAGAAGGPDADQWAFAAEVAGVTAFDGAVEVAKSCIQVLGGIGFTYEHDAHLYLRRALALRALVGEA</sequence>
<organism evidence="8 9">
    <name type="scientific">Nocardioides plantarum</name>
    <dbReference type="NCBI Taxonomy" id="29299"/>
    <lineage>
        <taxon>Bacteria</taxon>
        <taxon>Bacillati</taxon>
        <taxon>Actinomycetota</taxon>
        <taxon>Actinomycetes</taxon>
        <taxon>Propionibacteriales</taxon>
        <taxon>Nocardioidaceae</taxon>
        <taxon>Nocardioides</taxon>
    </lineage>
</organism>
<protein>
    <submittedName>
        <fullName evidence="8">Acyl-CoA dehydrogenase family protein</fullName>
    </submittedName>
</protein>
<evidence type="ECO:0000256" key="1">
    <source>
        <dbReference type="ARBA" id="ARBA00001974"/>
    </source>
</evidence>
<keyword evidence="5" id="KW-0560">Oxidoreductase</keyword>
<dbReference type="Pfam" id="PF00441">
    <property type="entry name" value="Acyl-CoA_dh_1"/>
    <property type="match status" value="1"/>
</dbReference>
<keyword evidence="9" id="KW-1185">Reference proteome</keyword>
<proteinExistence type="inferred from homology"/>